<sequence length="283" mass="29466">MIYTIASSTDVICLNAAGDSAIGYSTWGKANVSLNGNLAIQSNNNFSDGSTGFNTGLYIQGGTTTNPIGFAFQLSTGDSTTSTNSVVMGTISSSDLKFMCGNSSKMTISAATGRVGIGTSSPLYGLHVMTTATVTIDGGGSGVAYFKVSGGLVSTAGPLSSVAVGITCSGALVASTGCYVWSDERLKKDWAELSDDVSDSMLNVKPMLYRYKTDPDSASLQVGYSAQSLLSAGIPHGITFHKSDGLAVEDPETDMKDISYSVDYGKMTCLLHKLFVSRSRLMN</sequence>
<organism evidence="2 4">
    <name type="scientific">Phytophthora fragariae</name>
    <dbReference type="NCBI Taxonomy" id="53985"/>
    <lineage>
        <taxon>Eukaryota</taxon>
        <taxon>Sar</taxon>
        <taxon>Stramenopiles</taxon>
        <taxon>Oomycota</taxon>
        <taxon>Peronosporomycetes</taxon>
        <taxon>Peronosporales</taxon>
        <taxon>Peronosporaceae</taxon>
        <taxon>Phytophthora</taxon>
    </lineage>
</organism>
<evidence type="ECO:0000313" key="5">
    <source>
        <dbReference type="Proteomes" id="UP000476176"/>
    </source>
</evidence>
<reference evidence="2 4" key="1">
    <citation type="submission" date="2018-08" db="EMBL/GenBank/DDBJ databases">
        <title>Genomic investigation of the strawberry pathogen Phytophthora fragariae indicates pathogenicity is determined by transcriptional variation in three key races.</title>
        <authorList>
            <person name="Adams T.M."/>
            <person name="Armitage A.D."/>
            <person name="Sobczyk M.K."/>
            <person name="Bates H.J."/>
            <person name="Dunwell J.M."/>
            <person name="Nellist C.F."/>
            <person name="Harrison R.J."/>
        </authorList>
    </citation>
    <scope>NUCLEOTIDE SEQUENCE [LARGE SCALE GENOMIC DNA]</scope>
    <source>
        <strain evidence="3 5">BC-23</strain>
        <strain evidence="2 4">NOV-5</strain>
    </source>
</reference>
<dbReference type="Gene3D" id="1.10.10.10">
    <property type="entry name" value="Winged helix-like DNA-binding domain superfamily/Winged helix DNA-binding domain"/>
    <property type="match status" value="1"/>
</dbReference>
<evidence type="ECO:0000313" key="3">
    <source>
        <dbReference type="EMBL" id="KAE9182121.1"/>
    </source>
</evidence>
<evidence type="ECO:0000259" key="1">
    <source>
        <dbReference type="PROSITE" id="PS51688"/>
    </source>
</evidence>
<feature type="domain" description="Peptidase S74" evidence="1">
    <location>
        <begin position="182"/>
        <end position="283"/>
    </location>
</feature>
<gene>
    <name evidence="3" type="ORF">PF004_g24339</name>
    <name evidence="2" type="ORF">PF006_g22136</name>
</gene>
<dbReference type="PROSITE" id="PS51688">
    <property type="entry name" value="ICA"/>
    <property type="match status" value="1"/>
</dbReference>
<dbReference type="Pfam" id="PF13884">
    <property type="entry name" value="Peptidase_S74"/>
    <property type="match status" value="1"/>
</dbReference>
<evidence type="ECO:0000313" key="2">
    <source>
        <dbReference type="EMBL" id="KAE9103589.1"/>
    </source>
</evidence>
<accession>A0A6A3RUU3</accession>
<comment type="caution">
    <text evidence="2">The sequence shown here is derived from an EMBL/GenBank/DDBJ whole genome shotgun (WGS) entry which is preliminary data.</text>
</comment>
<proteinExistence type="predicted"/>
<dbReference type="AlphaFoldDB" id="A0A6A3RUU3"/>
<dbReference type="InterPro" id="IPR030392">
    <property type="entry name" value="S74_ICA"/>
</dbReference>
<name>A0A6A3RUU3_9STRA</name>
<dbReference type="InterPro" id="IPR036388">
    <property type="entry name" value="WH-like_DNA-bd_sf"/>
</dbReference>
<dbReference type="Proteomes" id="UP000476176">
    <property type="component" value="Unassembled WGS sequence"/>
</dbReference>
<dbReference type="EMBL" id="QXGA01002117">
    <property type="protein sequence ID" value="KAE9103589.1"/>
    <property type="molecule type" value="Genomic_DNA"/>
</dbReference>
<protein>
    <recommendedName>
        <fullName evidence="1">Peptidase S74 domain-containing protein</fullName>
    </recommendedName>
</protein>
<dbReference type="EMBL" id="QXGC01002758">
    <property type="protein sequence ID" value="KAE9182121.1"/>
    <property type="molecule type" value="Genomic_DNA"/>
</dbReference>
<evidence type="ECO:0000313" key="4">
    <source>
        <dbReference type="Proteomes" id="UP000440732"/>
    </source>
</evidence>
<dbReference type="Proteomes" id="UP000440732">
    <property type="component" value="Unassembled WGS sequence"/>
</dbReference>